<organism evidence="3 4">
    <name type="scientific">Ideonella paludis</name>
    <dbReference type="NCBI Taxonomy" id="1233411"/>
    <lineage>
        <taxon>Bacteria</taxon>
        <taxon>Pseudomonadati</taxon>
        <taxon>Pseudomonadota</taxon>
        <taxon>Betaproteobacteria</taxon>
        <taxon>Burkholderiales</taxon>
        <taxon>Sphaerotilaceae</taxon>
        <taxon>Ideonella</taxon>
    </lineage>
</organism>
<name>A0ABS5DTV0_9BURK</name>
<dbReference type="Proteomes" id="UP000672097">
    <property type="component" value="Unassembled WGS sequence"/>
</dbReference>
<comment type="caution">
    <text evidence="3">The sequence shown here is derived from an EMBL/GenBank/DDBJ whole genome shotgun (WGS) entry which is preliminary data.</text>
</comment>
<keyword evidence="2" id="KW-0732">Signal</keyword>
<protein>
    <submittedName>
        <fullName evidence="3">Uncharacterized protein</fullName>
    </submittedName>
</protein>
<feature type="region of interest" description="Disordered" evidence="1">
    <location>
        <begin position="126"/>
        <end position="155"/>
    </location>
</feature>
<reference evidence="3 4" key="1">
    <citation type="submission" date="2021-04" db="EMBL/GenBank/DDBJ databases">
        <title>The genome sequence of type strain Ideonella paludis KCTC 32238.</title>
        <authorList>
            <person name="Liu Y."/>
        </authorList>
    </citation>
    <scope>NUCLEOTIDE SEQUENCE [LARGE SCALE GENOMIC DNA]</scope>
    <source>
        <strain evidence="3 4">KCTC 32238</strain>
    </source>
</reference>
<sequence>MNTRRLLCECCLLLLGLISGVVYGQTVKDAGGKMDLPIPDKTIKVEGVAGKQGVLGDRMFRVDVPRGGLAERLASIKIESAREIAARDSLVEALRRARIECQACMQIVNPDGMPIGTLPTVSGSRECRPSATCPQDKPYLDTRNGRCVKQASPSE</sequence>
<evidence type="ECO:0000313" key="4">
    <source>
        <dbReference type="Proteomes" id="UP000672097"/>
    </source>
</evidence>
<dbReference type="RefSeq" id="WP_210806540.1">
    <property type="nucleotide sequence ID" value="NZ_JAGQDG010000001.1"/>
</dbReference>
<proteinExistence type="predicted"/>
<evidence type="ECO:0000256" key="2">
    <source>
        <dbReference type="SAM" id="SignalP"/>
    </source>
</evidence>
<evidence type="ECO:0000313" key="3">
    <source>
        <dbReference type="EMBL" id="MBQ0934569.1"/>
    </source>
</evidence>
<dbReference type="EMBL" id="JAGQDG010000001">
    <property type="protein sequence ID" value="MBQ0934569.1"/>
    <property type="molecule type" value="Genomic_DNA"/>
</dbReference>
<accession>A0ABS5DTV0</accession>
<evidence type="ECO:0000256" key="1">
    <source>
        <dbReference type="SAM" id="MobiDB-lite"/>
    </source>
</evidence>
<feature type="signal peptide" evidence="2">
    <location>
        <begin position="1"/>
        <end position="24"/>
    </location>
</feature>
<feature type="chain" id="PRO_5045363999" evidence="2">
    <location>
        <begin position="25"/>
        <end position="155"/>
    </location>
</feature>
<gene>
    <name evidence="3" type="ORF">KAK11_04435</name>
</gene>
<keyword evidence="4" id="KW-1185">Reference proteome</keyword>